<evidence type="ECO:0000313" key="3">
    <source>
        <dbReference type="Proteomes" id="UP000789572"/>
    </source>
</evidence>
<dbReference type="EMBL" id="CAJVPJ010000054">
    <property type="protein sequence ID" value="CAG8467938.1"/>
    <property type="molecule type" value="Genomic_DNA"/>
</dbReference>
<name>A0A9N8Z2S3_9GLOM</name>
<dbReference type="Proteomes" id="UP000789572">
    <property type="component" value="Unassembled WGS sequence"/>
</dbReference>
<proteinExistence type="predicted"/>
<evidence type="ECO:0000313" key="2">
    <source>
        <dbReference type="EMBL" id="CAG8467938.1"/>
    </source>
</evidence>
<comment type="caution">
    <text evidence="2">The sequence shown here is derived from an EMBL/GenBank/DDBJ whole genome shotgun (WGS) entry which is preliminary data.</text>
</comment>
<keyword evidence="1" id="KW-0472">Membrane</keyword>
<evidence type="ECO:0000256" key="1">
    <source>
        <dbReference type="SAM" id="Phobius"/>
    </source>
</evidence>
<keyword evidence="1" id="KW-1133">Transmembrane helix</keyword>
<gene>
    <name evidence="2" type="ORF">POCULU_LOCUS892</name>
</gene>
<reference evidence="2" key="1">
    <citation type="submission" date="2021-06" db="EMBL/GenBank/DDBJ databases">
        <authorList>
            <person name="Kallberg Y."/>
            <person name="Tangrot J."/>
            <person name="Rosling A."/>
        </authorList>
    </citation>
    <scope>NUCLEOTIDE SEQUENCE</scope>
    <source>
        <strain evidence="2">IA702</strain>
    </source>
</reference>
<accession>A0A9N8Z2S3</accession>
<feature type="non-terminal residue" evidence="2">
    <location>
        <position position="97"/>
    </location>
</feature>
<protein>
    <submittedName>
        <fullName evidence="2">8322_t:CDS:1</fullName>
    </submittedName>
</protein>
<feature type="transmembrane region" description="Helical" evidence="1">
    <location>
        <begin position="13"/>
        <end position="33"/>
    </location>
</feature>
<sequence length="97" mass="10907">MTETKAKAPITNVIAYLMTEFSSCCASLLIVFYTDKCVELLRVVWRILIYSSVTGRDPIEKLAQYIKENEDNLEPEEINTLAYNLAKTAPTVIAQSS</sequence>
<organism evidence="2 3">
    <name type="scientific">Paraglomus occultum</name>
    <dbReference type="NCBI Taxonomy" id="144539"/>
    <lineage>
        <taxon>Eukaryota</taxon>
        <taxon>Fungi</taxon>
        <taxon>Fungi incertae sedis</taxon>
        <taxon>Mucoromycota</taxon>
        <taxon>Glomeromycotina</taxon>
        <taxon>Glomeromycetes</taxon>
        <taxon>Paraglomerales</taxon>
        <taxon>Paraglomeraceae</taxon>
        <taxon>Paraglomus</taxon>
    </lineage>
</organism>
<keyword evidence="3" id="KW-1185">Reference proteome</keyword>
<dbReference type="OrthoDB" id="2389581at2759"/>
<dbReference type="AlphaFoldDB" id="A0A9N8Z2S3"/>
<keyword evidence="1" id="KW-0812">Transmembrane</keyword>